<comment type="function">
    <text evidence="12">Acts as component of the MCM2-7 complex (MCM complex) which is the replicative helicase essential for 'once per cell cycle' DNA replication initiation and elongation in eukaryotic cells. The active ATPase sites in the MCM2-7 ring are formed through the interaction surfaces of two neighboring subunits such that a critical structure of a conserved arginine finger motif is provided in trans relative to the ATP-binding site of the Walker A box of the adjacent subunit. The six ATPase active sites, however, are likely to contribute differentially to the complex helicase activity.</text>
</comment>
<evidence type="ECO:0000256" key="2">
    <source>
        <dbReference type="ARBA" id="ARBA00022705"/>
    </source>
</evidence>
<dbReference type="GO" id="GO:0016787">
    <property type="term" value="F:hydrolase activity"/>
    <property type="evidence" value="ECO:0007669"/>
    <property type="project" value="UniProtKB-KW"/>
</dbReference>
<dbReference type="CDD" id="cd17758">
    <property type="entry name" value="MCM7"/>
    <property type="match status" value="1"/>
</dbReference>
<proteinExistence type="inferred from homology"/>
<dbReference type="SUPFAM" id="SSF50249">
    <property type="entry name" value="Nucleic acid-binding proteins"/>
    <property type="match status" value="1"/>
</dbReference>
<dbReference type="GO" id="GO:0042555">
    <property type="term" value="C:MCM complex"/>
    <property type="evidence" value="ECO:0007669"/>
    <property type="project" value="InterPro"/>
</dbReference>
<dbReference type="InterPro" id="IPR041562">
    <property type="entry name" value="MCM_lid"/>
</dbReference>
<keyword evidence="5 12" id="KW-0347">Helicase</keyword>
<comment type="catalytic activity">
    <reaction evidence="10">
        <text>ATP + H2O = ADP + phosphate + H(+)</text>
        <dbReference type="Rhea" id="RHEA:13065"/>
        <dbReference type="ChEBI" id="CHEBI:15377"/>
        <dbReference type="ChEBI" id="CHEBI:15378"/>
        <dbReference type="ChEBI" id="CHEBI:30616"/>
        <dbReference type="ChEBI" id="CHEBI:43474"/>
        <dbReference type="ChEBI" id="CHEBI:456216"/>
        <dbReference type="EC" id="3.6.4.12"/>
    </reaction>
    <physiologicalReaction direction="left-to-right" evidence="10">
        <dbReference type="Rhea" id="RHEA:13066"/>
    </physiologicalReaction>
</comment>
<dbReference type="GO" id="GO:0017116">
    <property type="term" value="F:single-stranded DNA helicase activity"/>
    <property type="evidence" value="ECO:0007669"/>
    <property type="project" value="TreeGrafter"/>
</dbReference>
<dbReference type="PRINTS" id="PR01657">
    <property type="entry name" value="MCMFAMILY"/>
</dbReference>
<dbReference type="SUPFAM" id="SSF52540">
    <property type="entry name" value="P-loop containing nucleoside triphosphate hydrolases"/>
    <property type="match status" value="1"/>
</dbReference>
<dbReference type="Pfam" id="PF00493">
    <property type="entry name" value="MCM"/>
    <property type="match status" value="1"/>
</dbReference>
<dbReference type="InterPro" id="IPR012340">
    <property type="entry name" value="NA-bd_OB-fold"/>
</dbReference>
<dbReference type="EC" id="3.6.4.12" evidence="12"/>
<dbReference type="Pfam" id="PF17207">
    <property type="entry name" value="MCM_OB"/>
    <property type="match status" value="1"/>
</dbReference>
<evidence type="ECO:0000256" key="7">
    <source>
        <dbReference type="ARBA" id="ARBA00023125"/>
    </source>
</evidence>
<dbReference type="GO" id="GO:0000727">
    <property type="term" value="P:double-strand break repair via break-induced replication"/>
    <property type="evidence" value="ECO:0007669"/>
    <property type="project" value="TreeGrafter"/>
</dbReference>
<evidence type="ECO:0000256" key="11">
    <source>
        <dbReference type="RuleBase" id="RU004070"/>
    </source>
</evidence>
<dbReference type="PANTHER" id="PTHR11630:SF26">
    <property type="entry name" value="DNA REPLICATION LICENSING FACTOR MCM7"/>
    <property type="match status" value="1"/>
</dbReference>
<evidence type="ECO:0000259" key="13">
    <source>
        <dbReference type="PROSITE" id="PS50051"/>
    </source>
</evidence>
<evidence type="ECO:0000256" key="6">
    <source>
        <dbReference type="ARBA" id="ARBA00022840"/>
    </source>
</evidence>
<keyword evidence="3 11" id="KW-0547">Nucleotide-binding</keyword>
<protein>
    <recommendedName>
        <fullName evidence="12">DNA replication licensing factor MCM7</fullName>
        <ecNumber evidence="12">3.6.4.12</ecNumber>
    </recommendedName>
</protein>
<dbReference type="Gene3D" id="3.40.50.300">
    <property type="entry name" value="P-loop containing nucleotide triphosphate hydrolases"/>
    <property type="match status" value="1"/>
</dbReference>
<dbReference type="SMART" id="SM00350">
    <property type="entry name" value="MCM"/>
    <property type="match status" value="1"/>
</dbReference>
<feature type="domain" description="MCM C-terminal AAA(+) ATPase" evidence="13">
    <location>
        <begin position="467"/>
        <end position="672"/>
    </location>
</feature>
<dbReference type="FunFam" id="3.40.50.300:FF:000288">
    <property type="entry name" value="DNA replication licensing factor MCM7"/>
    <property type="match status" value="1"/>
</dbReference>
<dbReference type="AlphaFoldDB" id="A0A7R9IH03"/>
<reference evidence="14" key="1">
    <citation type="submission" date="2020-11" db="EMBL/GenBank/DDBJ databases">
        <authorList>
            <person name="Tran Van P."/>
        </authorList>
    </citation>
    <scope>NUCLEOTIDE SEQUENCE</scope>
</reference>
<evidence type="ECO:0000256" key="10">
    <source>
        <dbReference type="ARBA" id="ARBA00048432"/>
    </source>
</evidence>
<dbReference type="PRINTS" id="PR01663">
    <property type="entry name" value="MCMPROTEIN7"/>
</dbReference>
<keyword evidence="7 11" id="KW-0238">DNA-binding</keyword>
<organism evidence="14">
    <name type="scientific">Timema tahoe</name>
    <dbReference type="NCBI Taxonomy" id="61484"/>
    <lineage>
        <taxon>Eukaryota</taxon>
        <taxon>Metazoa</taxon>
        <taxon>Ecdysozoa</taxon>
        <taxon>Arthropoda</taxon>
        <taxon>Hexapoda</taxon>
        <taxon>Insecta</taxon>
        <taxon>Pterygota</taxon>
        <taxon>Neoptera</taxon>
        <taxon>Polyneoptera</taxon>
        <taxon>Phasmatodea</taxon>
        <taxon>Timematodea</taxon>
        <taxon>Timematoidea</taxon>
        <taxon>Timematidae</taxon>
        <taxon>Timema</taxon>
    </lineage>
</organism>
<dbReference type="Pfam" id="PF24901">
    <property type="entry name" value="WHD_MCM7"/>
    <property type="match status" value="1"/>
</dbReference>
<name>A0A7R9IH03_9NEOP</name>
<dbReference type="InterPro" id="IPR001208">
    <property type="entry name" value="MCM_dom"/>
</dbReference>
<keyword evidence="8 12" id="KW-0539">Nucleus</keyword>
<evidence type="ECO:0000256" key="1">
    <source>
        <dbReference type="ARBA" id="ARBA00004123"/>
    </source>
</evidence>
<evidence type="ECO:0000256" key="4">
    <source>
        <dbReference type="ARBA" id="ARBA00022801"/>
    </source>
</evidence>
<keyword evidence="2 12" id="KW-0235">DNA replication</keyword>
<dbReference type="GO" id="GO:0006271">
    <property type="term" value="P:DNA strand elongation involved in DNA replication"/>
    <property type="evidence" value="ECO:0007669"/>
    <property type="project" value="TreeGrafter"/>
</dbReference>
<dbReference type="Gene3D" id="2.40.50.140">
    <property type="entry name" value="Nucleic acid-binding proteins"/>
    <property type="match status" value="1"/>
</dbReference>
<keyword evidence="9 12" id="KW-0131">Cell cycle</keyword>
<sequence>MLKGSFMPKFRVVVFAHYESQTQFLKVHIFLCAECQPKSCSSVWLKSMYKDDGSYVQTGTHILGFVDLSCQQWRPPSVWVVQRHYPAVRLLKKLRQFMCEFATIDDDGHKTFKYANMMTDLAHRELFTLKRISLEQNLTKVDFLDLSSRTEERRTQCVAGCDYKDHGMSLVLINLGLCLQVSLVVELDDLSEFDSELTESVLINTRRYCNLVSDVVYELLPDFKQKEVVAKDALDVYIEHRTMMEQRLRHPGELRNPQNKYPPELMRRFEVYFKDQSSRKAVPIREVKADHIGKLVTVRGIVTRSTEVKPMMVVATYTCDQCGAETYQPVSSLSFTPLSMCPSEDCRVNKAGGRLYLQTRGSKFVKFQEIKIQEHSDQVPVGNIPRGLTVFCRGEVTRLALPGDHVAITGIFLPLLRAGFRQLTQGLLSETFLDAHRVARLNKQEDDMVPGGDITADELQLLSEDDFYGKLAASLAPEIYGHEDVKKALLLLLVGGVDKRPDGMKIRGNINICLMGDPGVAKSQLLSFIDRLALRSQYTTGRGSSGVGLTAAVMKDPLTGEMMLEGGALVLADQGICCIDEFDKMADSDRTAIHEVMEQQTISIAKAGIMTSLNARVSILAAANPAYGRYNPRRTVEQNIQLPAALLSRFDLLWLIQDKPDRDNDLRLAQHITYVHQHCKQPPMSFQAVDMKLIRRYIALCKNKEPAIPEELTDFIVGAYVELRKDARNNKDMTFTSARNLLAILRLSTALARLRLTDKVAKEDVNEAIRLMEMSKDSLNQTEDRMVRPQGAVDKIFSVIRDLAGESKTVKLSEVMERCTSKGYKPDQVEECLEEYEELNVWQINQARTKITFDDI</sequence>
<accession>A0A7R9IH03</accession>
<dbReference type="PROSITE" id="PS50051">
    <property type="entry name" value="MCM_2"/>
    <property type="match status" value="1"/>
</dbReference>
<evidence type="ECO:0000256" key="5">
    <source>
        <dbReference type="ARBA" id="ARBA00022806"/>
    </source>
</evidence>
<keyword evidence="6 11" id="KW-0067">ATP-binding</keyword>
<evidence type="ECO:0000313" key="14">
    <source>
        <dbReference type="EMBL" id="CAD7458097.1"/>
    </source>
</evidence>
<evidence type="ECO:0000256" key="3">
    <source>
        <dbReference type="ARBA" id="ARBA00022741"/>
    </source>
</evidence>
<dbReference type="Gene3D" id="2.20.28.10">
    <property type="match status" value="1"/>
</dbReference>
<dbReference type="EMBL" id="OE002077">
    <property type="protein sequence ID" value="CAD7458097.1"/>
    <property type="molecule type" value="Genomic_DNA"/>
</dbReference>
<dbReference type="InterPro" id="IPR003593">
    <property type="entry name" value="AAA+_ATPase"/>
</dbReference>
<dbReference type="PANTHER" id="PTHR11630">
    <property type="entry name" value="DNA REPLICATION LICENSING FACTOR MCM FAMILY MEMBER"/>
    <property type="match status" value="1"/>
</dbReference>
<dbReference type="InterPro" id="IPR008050">
    <property type="entry name" value="MCM7"/>
</dbReference>
<dbReference type="PROSITE" id="PS00847">
    <property type="entry name" value="MCM_1"/>
    <property type="match status" value="1"/>
</dbReference>
<evidence type="ECO:0000256" key="12">
    <source>
        <dbReference type="RuleBase" id="RU365012"/>
    </source>
</evidence>
<dbReference type="GO" id="GO:0005524">
    <property type="term" value="F:ATP binding"/>
    <property type="evidence" value="ECO:0007669"/>
    <property type="project" value="UniProtKB-KW"/>
</dbReference>
<evidence type="ECO:0000256" key="9">
    <source>
        <dbReference type="ARBA" id="ARBA00023306"/>
    </source>
</evidence>
<comment type="similarity">
    <text evidence="11">Belongs to the MCM family.</text>
</comment>
<dbReference type="Pfam" id="PF17855">
    <property type="entry name" value="MCM_lid"/>
    <property type="match status" value="1"/>
</dbReference>
<keyword evidence="4 12" id="KW-0378">Hydrolase</keyword>
<dbReference type="InterPro" id="IPR018525">
    <property type="entry name" value="MCM_CS"/>
</dbReference>
<dbReference type="GO" id="GO:0005634">
    <property type="term" value="C:nucleus"/>
    <property type="evidence" value="ECO:0007669"/>
    <property type="project" value="UniProtKB-SubCell"/>
</dbReference>
<dbReference type="GO" id="GO:0006270">
    <property type="term" value="P:DNA replication initiation"/>
    <property type="evidence" value="ECO:0007669"/>
    <property type="project" value="InterPro"/>
</dbReference>
<dbReference type="FunFam" id="2.20.28.10:FF:000004">
    <property type="entry name" value="DNA replication licensing factor MCM7"/>
    <property type="match status" value="1"/>
</dbReference>
<comment type="subcellular location">
    <subcellularLocation>
        <location evidence="1 12">Nucleus</location>
    </subcellularLocation>
</comment>
<dbReference type="InterPro" id="IPR027417">
    <property type="entry name" value="P-loop_NTPase"/>
</dbReference>
<dbReference type="InterPro" id="IPR033762">
    <property type="entry name" value="MCM_OB"/>
</dbReference>
<dbReference type="InterPro" id="IPR031327">
    <property type="entry name" value="MCM"/>
</dbReference>
<dbReference type="SMART" id="SM00382">
    <property type="entry name" value="AAA"/>
    <property type="match status" value="1"/>
</dbReference>
<gene>
    <name evidence="12" type="primary">MCM7</name>
    <name evidence="14" type="ORF">TTEB3V08_LOCUS6083</name>
</gene>
<evidence type="ECO:0000256" key="8">
    <source>
        <dbReference type="ARBA" id="ARBA00023242"/>
    </source>
</evidence>
<dbReference type="GO" id="GO:0003697">
    <property type="term" value="F:single-stranded DNA binding"/>
    <property type="evidence" value="ECO:0007669"/>
    <property type="project" value="TreeGrafter"/>
</dbReference>